<name>A0ABS3R0N9_9ACTN</name>
<keyword evidence="2" id="KW-1185">Reference proteome</keyword>
<organism evidence="1 2">
    <name type="scientific">Actinomadura nitritigenes</name>
    <dbReference type="NCBI Taxonomy" id="134602"/>
    <lineage>
        <taxon>Bacteria</taxon>
        <taxon>Bacillati</taxon>
        <taxon>Actinomycetota</taxon>
        <taxon>Actinomycetes</taxon>
        <taxon>Streptosporangiales</taxon>
        <taxon>Thermomonosporaceae</taxon>
        <taxon>Actinomadura</taxon>
    </lineage>
</organism>
<dbReference type="Proteomes" id="UP000666915">
    <property type="component" value="Unassembled WGS sequence"/>
</dbReference>
<comment type="caution">
    <text evidence="1">The sequence shown here is derived from an EMBL/GenBank/DDBJ whole genome shotgun (WGS) entry which is preliminary data.</text>
</comment>
<reference evidence="1 2" key="1">
    <citation type="submission" date="2021-03" db="EMBL/GenBank/DDBJ databases">
        <authorList>
            <person name="Kanchanasin P."/>
            <person name="Saeng-In P."/>
            <person name="Phongsopitanun W."/>
            <person name="Yuki M."/>
            <person name="Kudo T."/>
            <person name="Ohkuma M."/>
            <person name="Tanasupawat S."/>
        </authorList>
    </citation>
    <scope>NUCLEOTIDE SEQUENCE [LARGE SCALE GENOMIC DNA]</scope>
    <source>
        <strain evidence="1 2">L46</strain>
    </source>
</reference>
<dbReference type="RefSeq" id="WP_208268250.1">
    <property type="nucleotide sequence ID" value="NZ_BAAAGM010000010.1"/>
</dbReference>
<dbReference type="EMBL" id="JAGEOK010000012">
    <property type="protein sequence ID" value="MBO2439812.1"/>
    <property type="molecule type" value="Genomic_DNA"/>
</dbReference>
<protein>
    <submittedName>
        <fullName evidence="1">Uncharacterized protein</fullName>
    </submittedName>
</protein>
<proteinExistence type="predicted"/>
<accession>A0ABS3R0N9</accession>
<evidence type="ECO:0000313" key="1">
    <source>
        <dbReference type="EMBL" id="MBO2439812.1"/>
    </source>
</evidence>
<evidence type="ECO:0000313" key="2">
    <source>
        <dbReference type="Proteomes" id="UP000666915"/>
    </source>
</evidence>
<sequence>MVAELDDVRPAALRAWASACHHLREHGLIPLPPAHVVRALRRRGWLS</sequence>
<gene>
    <name evidence="1" type="ORF">J4557_20005</name>
</gene>